<protein>
    <submittedName>
        <fullName evidence="1">Uncharacterized protein</fullName>
    </submittedName>
</protein>
<evidence type="ECO:0000313" key="1">
    <source>
        <dbReference type="EMBL" id="CBH10034.1"/>
    </source>
</evidence>
<sequence>MANLFRACKGGRRGVSEPGTRNTCLYIYIYIIDGILVCNPQQAPKKKSCMGVHGEKEKKKRKSLVSFSTRPVGDSALQHSSQYVRRSPSSIYMRFCPPFFLLVLVPSLCFPYV</sequence>
<evidence type="ECO:0000313" key="2">
    <source>
        <dbReference type="Proteomes" id="UP000002316"/>
    </source>
</evidence>
<dbReference type="EMBL" id="FN554966">
    <property type="protein sequence ID" value="CBH10034.1"/>
    <property type="molecule type" value="Genomic_DNA"/>
</dbReference>
<dbReference type="AlphaFoldDB" id="C9ZL25"/>
<proteinExistence type="predicted"/>
<gene>
    <name evidence="1" type="ORF">TbgDal_III3750</name>
</gene>
<dbReference type="GeneID" id="23859166"/>
<organism evidence="1 2">
    <name type="scientific">Trypanosoma brucei gambiense (strain MHOM/CI/86/DAL972)</name>
    <dbReference type="NCBI Taxonomy" id="679716"/>
    <lineage>
        <taxon>Eukaryota</taxon>
        <taxon>Discoba</taxon>
        <taxon>Euglenozoa</taxon>
        <taxon>Kinetoplastea</taxon>
        <taxon>Metakinetoplastina</taxon>
        <taxon>Trypanosomatida</taxon>
        <taxon>Trypanosomatidae</taxon>
        <taxon>Trypanosoma</taxon>
    </lineage>
</organism>
<reference evidence="2" key="1">
    <citation type="journal article" date="2010" name="PLoS Negl. Trop. Dis.">
        <title>The genome sequence of Trypanosoma brucei gambiense, causative agent of chronic human african trypanosomiasis.</title>
        <authorList>
            <person name="Jackson A.P."/>
            <person name="Sanders M."/>
            <person name="Berry A."/>
            <person name="McQuillan J."/>
            <person name="Aslett M.A."/>
            <person name="Quail M.A."/>
            <person name="Chukualim B."/>
            <person name="Capewell P."/>
            <person name="MacLeod A."/>
            <person name="Melville S.E."/>
            <person name="Gibson W."/>
            <person name="Barry J.D."/>
            <person name="Berriman M."/>
            <person name="Hertz-Fowler C."/>
        </authorList>
    </citation>
    <scope>NUCLEOTIDE SEQUENCE [LARGE SCALE GENOMIC DNA]</scope>
    <source>
        <strain evidence="2">MHOM/CI/86/DAL972</strain>
    </source>
</reference>
<dbReference type="KEGG" id="tbg:TbgDal_III3750"/>
<dbReference type="Proteomes" id="UP000002316">
    <property type="component" value="Chromosome 3"/>
</dbReference>
<dbReference type="RefSeq" id="XP_011772324.1">
    <property type="nucleotide sequence ID" value="XM_011774022.1"/>
</dbReference>
<name>C9ZL25_TRYB9</name>
<accession>C9ZL25</accession>